<dbReference type="Gene3D" id="3.30.70.20">
    <property type="match status" value="1"/>
</dbReference>
<feature type="transmembrane region" description="Helical" evidence="4">
    <location>
        <begin position="205"/>
        <end position="224"/>
    </location>
</feature>
<keyword evidence="1" id="KW-0479">Metal-binding</keyword>
<dbReference type="InterPro" id="IPR017900">
    <property type="entry name" value="4Fe4S_Fe_S_CS"/>
</dbReference>
<feature type="transmembrane region" description="Helical" evidence="4">
    <location>
        <begin position="268"/>
        <end position="283"/>
    </location>
</feature>
<evidence type="ECO:0000259" key="5">
    <source>
        <dbReference type="PROSITE" id="PS51379"/>
    </source>
</evidence>
<evidence type="ECO:0000256" key="2">
    <source>
        <dbReference type="ARBA" id="ARBA00023004"/>
    </source>
</evidence>
<dbReference type="PROSITE" id="PS51379">
    <property type="entry name" value="4FE4S_FER_2"/>
    <property type="match status" value="1"/>
</dbReference>
<evidence type="ECO:0000313" key="7">
    <source>
        <dbReference type="Proteomes" id="UP001248581"/>
    </source>
</evidence>
<name>A0ABY9TLC8_9GAMM</name>
<feature type="transmembrane region" description="Helical" evidence="4">
    <location>
        <begin position="20"/>
        <end position="38"/>
    </location>
</feature>
<keyword evidence="7" id="KW-1185">Reference proteome</keyword>
<feature type="transmembrane region" description="Helical" evidence="4">
    <location>
        <begin position="236"/>
        <end position="256"/>
    </location>
</feature>
<dbReference type="Proteomes" id="UP001248581">
    <property type="component" value="Chromosome"/>
</dbReference>
<keyword evidence="4" id="KW-0472">Membrane</keyword>
<keyword evidence="2" id="KW-0408">Iron</keyword>
<dbReference type="PROSITE" id="PS00198">
    <property type="entry name" value="4FE4S_FER_1"/>
    <property type="match status" value="1"/>
</dbReference>
<evidence type="ECO:0000256" key="1">
    <source>
        <dbReference type="ARBA" id="ARBA00022723"/>
    </source>
</evidence>
<organism evidence="6 7">
    <name type="scientific">Thalassotalea nanhaiensis</name>
    <dbReference type="NCBI Taxonomy" id="3065648"/>
    <lineage>
        <taxon>Bacteria</taxon>
        <taxon>Pseudomonadati</taxon>
        <taxon>Pseudomonadota</taxon>
        <taxon>Gammaproteobacteria</taxon>
        <taxon>Alteromonadales</taxon>
        <taxon>Colwelliaceae</taxon>
        <taxon>Thalassotalea</taxon>
    </lineage>
</organism>
<evidence type="ECO:0000313" key="6">
    <source>
        <dbReference type="EMBL" id="WNC69521.1"/>
    </source>
</evidence>
<evidence type="ECO:0000256" key="3">
    <source>
        <dbReference type="ARBA" id="ARBA00023014"/>
    </source>
</evidence>
<dbReference type="EMBL" id="CP134146">
    <property type="protein sequence ID" value="WNC69521.1"/>
    <property type="molecule type" value="Genomic_DNA"/>
</dbReference>
<feature type="transmembrane region" description="Helical" evidence="4">
    <location>
        <begin position="98"/>
        <end position="116"/>
    </location>
</feature>
<accession>A0ABY9TLC8</accession>
<dbReference type="RefSeq" id="WP_348388663.1">
    <property type="nucleotide sequence ID" value="NZ_CP134146.1"/>
</dbReference>
<proteinExistence type="predicted"/>
<feature type="transmembrane region" description="Helical" evidence="4">
    <location>
        <begin position="122"/>
        <end position="140"/>
    </location>
</feature>
<dbReference type="SUPFAM" id="SSF54862">
    <property type="entry name" value="4Fe-4S ferredoxins"/>
    <property type="match status" value="1"/>
</dbReference>
<keyword evidence="3" id="KW-0411">Iron-sulfur</keyword>
<protein>
    <recommendedName>
        <fullName evidence="5">4Fe-4S ferredoxin-type domain-containing protein</fullName>
    </recommendedName>
</protein>
<keyword evidence="4" id="KW-1133">Transmembrane helix</keyword>
<sequence>MSYTKVAGLQLSMSKLAWKIAQSLLWLIGVIIVGFLIFKPDIGILLFWNLLIPIAPAIVVIIPGVWRNICPMSSTSLFLTKLGSSKQKKLSTNNSGKLFAIGVAALILIVPLRHLLLNTSGPATAAMLLIAAAIAIVMGYKYEWRSGWCASLCPIHSVERLYGSTPAFTTDNAHCTTCEKCTSVCPDSTKQMSAVKTRNMTVEKLSGLVMTGGFVGYIWGWYHVPDYLNVGFWQVLNAYVWPLGAGLVTLAIYLLIRKQLAPTAIRELNKIFATSAVICYYWYRLPSLVGMGLFPDDGVLINLSDVLPWWFPVLLKLASALFFIWFMLIRNQNRQKRSWSIRPEYAIKVSNV</sequence>
<gene>
    <name evidence="6" type="ORF">RI845_05075</name>
</gene>
<evidence type="ECO:0000256" key="4">
    <source>
        <dbReference type="SAM" id="Phobius"/>
    </source>
</evidence>
<keyword evidence="4" id="KW-0812">Transmembrane</keyword>
<feature type="domain" description="4Fe-4S ferredoxin-type" evidence="5">
    <location>
        <begin position="166"/>
        <end position="195"/>
    </location>
</feature>
<feature type="transmembrane region" description="Helical" evidence="4">
    <location>
        <begin position="309"/>
        <end position="329"/>
    </location>
</feature>
<dbReference type="InterPro" id="IPR017896">
    <property type="entry name" value="4Fe4S_Fe-S-bd"/>
</dbReference>
<reference evidence="7" key="1">
    <citation type="submission" date="2023-09" db="EMBL/GenBank/DDBJ databases">
        <authorList>
            <person name="Li S."/>
            <person name="Li X."/>
            <person name="Zhang C."/>
            <person name="Zhao Z."/>
        </authorList>
    </citation>
    <scope>NUCLEOTIDE SEQUENCE [LARGE SCALE GENOMIC DNA]</scope>
    <source>
        <strain evidence="7">SQ345</strain>
    </source>
</reference>
<feature type="transmembrane region" description="Helical" evidence="4">
    <location>
        <begin position="44"/>
        <end position="66"/>
    </location>
</feature>